<feature type="signal peptide" evidence="2">
    <location>
        <begin position="1"/>
        <end position="15"/>
    </location>
</feature>
<evidence type="ECO:0000256" key="1">
    <source>
        <dbReference type="ARBA" id="ARBA00022801"/>
    </source>
</evidence>
<evidence type="ECO:0000313" key="4">
    <source>
        <dbReference type="Proteomes" id="UP001629113"/>
    </source>
</evidence>
<name>A0ABR4PHN3_9HELO</name>
<dbReference type="Pfam" id="PF07470">
    <property type="entry name" value="Glyco_hydro_88"/>
    <property type="match status" value="1"/>
</dbReference>
<keyword evidence="2" id="KW-0732">Signal</keyword>
<dbReference type="Gene3D" id="1.50.10.10">
    <property type="match status" value="1"/>
</dbReference>
<keyword evidence="4" id="KW-1185">Reference proteome</keyword>
<keyword evidence="1 3" id="KW-0378">Hydrolase</keyword>
<sequence>MKLLILLSSAVAASAVAVKSRSSNLTYKYSTLVADSFLKRGVAKTNRYDAAVFYRGVELAYNATHNATYINWVQNQIDAVVSDAGVIAGYPSYPFSLDDVRVGTILLDLYVKTGLQKYKTAASTLRAQLNRGPRTASGGFWHRQPTYPNQMWLDGIYMADVFYAQWTSLFDASNTTAWNDILLQFSLIEAHTRNKTTNLLYHGYDESGVAVWADPKTGASPHVWDRALGWYLMALVDTLDFFPVSHPGHAKFVNWLVTAASGVLAAQDPATGGWWLVMDEPYPGKPGNYIESSGSSMFVYAILKAVRLGYLGKEYITPMKKGYEYLAKTFVAFNGTGGTVNWEGTVVVGSLGSNATYEYYIGVALQENDLKGAGPFIYASVEYEGL</sequence>
<dbReference type="InterPro" id="IPR010905">
    <property type="entry name" value="Glyco_hydro_88"/>
</dbReference>
<dbReference type="InterPro" id="IPR012341">
    <property type="entry name" value="6hp_glycosidase-like_sf"/>
</dbReference>
<evidence type="ECO:0000256" key="2">
    <source>
        <dbReference type="SAM" id="SignalP"/>
    </source>
</evidence>
<evidence type="ECO:0000313" key="3">
    <source>
        <dbReference type="EMBL" id="KAL3422847.1"/>
    </source>
</evidence>
<comment type="caution">
    <text evidence="3">The sequence shown here is derived from an EMBL/GenBank/DDBJ whole genome shotgun (WGS) entry which is preliminary data.</text>
</comment>
<feature type="chain" id="PRO_5047286984" evidence="2">
    <location>
        <begin position="16"/>
        <end position="386"/>
    </location>
</feature>
<reference evidence="3 4" key="1">
    <citation type="submission" date="2024-06" db="EMBL/GenBank/DDBJ databases">
        <title>Complete genome of Phlyctema vagabunda strain 19-DSS-EL-015.</title>
        <authorList>
            <person name="Fiorenzani C."/>
        </authorList>
    </citation>
    <scope>NUCLEOTIDE SEQUENCE [LARGE SCALE GENOMIC DNA]</scope>
    <source>
        <strain evidence="3 4">19-DSS-EL-015</strain>
    </source>
</reference>
<gene>
    <name evidence="3" type="ORF">PVAG01_04594</name>
</gene>
<dbReference type="GO" id="GO:0016787">
    <property type="term" value="F:hydrolase activity"/>
    <property type="evidence" value="ECO:0007669"/>
    <property type="project" value="UniProtKB-KW"/>
</dbReference>
<accession>A0ABR4PHN3</accession>
<dbReference type="InterPro" id="IPR008928">
    <property type="entry name" value="6-hairpin_glycosidase_sf"/>
</dbReference>
<dbReference type="PANTHER" id="PTHR33886">
    <property type="entry name" value="UNSATURATED RHAMNOGALACTURONAN HYDROLASE (EUROFUNG)"/>
    <property type="match status" value="1"/>
</dbReference>
<dbReference type="PANTHER" id="PTHR33886:SF9">
    <property type="entry name" value="UNSATURATED RHAMNOGALACTURONAN HYDROLASE (EUROFUNG)"/>
    <property type="match status" value="1"/>
</dbReference>
<dbReference type="InterPro" id="IPR052043">
    <property type="entry name" value="PolySaccharide_Degr_Enz"/>
</dbReference>
<protein>
    <submittedName>
        <fullName evidence="3">Unsaturated rhamnogalacturonyl hydrolase YteR 1</fullName>
    </submittedName>
</protein>
<dbReference type="SUPFAM" id="SSF48208">
    <property type="entry name" value="Six-hairpin glycosidases"/>
    <property type="match status" value="1"/>
</dbReference>
<organism evidence="3 4">
    <name type="scientific">Phlyctema vagabunda</name>
    <dbReference type="NCBI Taxonomy" id="108571"/>
    <lineage>
        <taxon>Eukaryota</taxon>
        <taxon>Fungi</taxon>
        <taxon>Dikarya</taxon>
        <taxon>Ascomycota</taxon>
        <taxon>Pezizomycotina</taxon>
        <taxon>Leotiomycetes</taxon>
        <taxon>Helotiales</taxon>
        <taxon>Dermateaceae</taxon>
        <taxon>Phlyctema</taxon>
    </lineage>
</organism>
<proteinExistence type="predicted"/>
<dbReference type="EMBL" id="JBFCZG010000004">
    <property type="protein sequence ID" value="KAL3422847.1"/>
    <property type="molecule type" value="Genomic_DNA"/>
</dbReference>
<dbReference type="Proteomes" id="UP001629113">
    <property type="component" value="Unassembled WGS sequence"/>
</dbReference>